<feature type="domain" description="Gelsolin-like" evidence="1">
    <location>
        <begin position="12"/>
        <end position="80"/>
    </location>
</feature>
<gene>
    <name evidence="2" type="ORF">S01H1_48796</name>
</gene>
<comment type="caution">
    <text evidence="2">The sequence shown here is derived from an EMBL/GenBank/DDBJ whole genome shotgun (WGS) entry which is preliminary data.</text>
</comment>
<accession>X0WWI7</accession>
<dbReference type="SUPFAM" id="SSF55753">
    <property type="entry name" value="Actin depolymerizing proteins"/>
    <property type="match status" value="1"/>
</dbReference>
<dbReference type="AlphaFoldDB" id="X0WWI7"/>
<reference evidence="2" key="1">
    <citation type="journal article" date="2014" name="Front. Microbiol.">
        <title>High frequency of phylogenetically diverse reductive dehalogenase-homologous genes in deep subseafloor sedimentary metagenomes.</title>
        <authorList>
            <person name="Kawai M."/>
            <person name="Futagami T."/>
            <person name="Toyoda A."/>
            <person name="Takaki Y."/>
            <person name="Nishi S."/>
            <person name="Hori S."/>
            <person name="Arai W."/>
            <person name="Tsubouchi T."/>
            <person name="Morono Y."/>
            <person name="Uchiyama I."/>
            <person name="Ito T."/>
            <person name="Fujiyama A."/>
            <person name="Inagaki F."/>
            <person name="Takami H."/>
        </authorList>
    </citation>
    <scope>NUCLEOTIDE SEQUENCE</scope>
    <source>
        <strain evidence="2">Expedition CK06-06</strain>
    </source>
</reference>
<dbReference type="Gene3D" id="3.40.20.10">
    <property type="entry name" value="Severin"/>
    <property type="match status" value="1"/>
</dbReference>
<evidence type="ECO:0000259" key="1">
    <source>
        <dbReference type="Pfam" id="PF00626"/>
    </source>
</evidence>
<organism evidence="2">
    <name type="scientific">marine sediment metagenome</name>
    <dbReference type="NCBI Taxonomy" id="412755"/>
    <lineage>
        <taxon>unclassified sequences</taxon>
        <taxon>metagenomes</taxon>
        <taxon>ecological metagenomes</taxon>
    </lineage>
</organism>
<name>X0WWI7_9ZZZZ</name>
<dbReference type="InterPro" id="IPR007123">
    <property type="entry name" value="Gelsolin-like_dom"/>
</dbReference>
<dbReference type="EMBL" id="BARS01031346">
    <property type="protein sequence ID" value="GAG17111.1"/>
    <property type="molecule type" value="Genomic_DNA"/>
</dbReference>
<dbReference type="InterPro" id="IPR029006">
    <property type="entry name" value="ADF-H/Gelsolin-like_dom_sf"/>
</dbReference>
<protein>
    <recommendedName>
        <fullName evidence="1">Gelsolin-like domain-containing protein</fullName>
    </recommendedName>
</protein>
<evidence type="ECO:0000313" key="2">
    <source>
        <dbReference type="EMBL" id="GAG17111.1"/>
    </source>
</evidence>
<sequence>MSDVKIFHIIKGKLVEIKSAIFANGDTYIVEDPNRKTIWIWIGNKSTADEKFAAASFSQNEFIPEHREYEVKTIDQGREP</sequence>
<proteinExistence type="predicted"/>
<dbReference type="Pfam" id="PF00626">
    <property type="entry name" value="Gelsolin"/>
    <property type="match status" value="1"/>
</dbReference>
<feature type="non-terminal residue" evidence="2">
    <location>
        <position position="80"/>
    </location>
</feature>